<dbReference type="Gene3D" id="3.30.420.10">
    <property type="entry name" value="Ribonuclease H-like superfamily/Ribonuclease H"/>
    <property type="match status" value="1"/>
</dbReference>
<dbReference type="EMBL" id="JBBPBN010000399">
    <property type="protein sequence ID" value="KAK8487398.1"/>
    <property type="molecule type" value="Genomic_DNA"/>
</dbReference>
<evidence type="ECO:0000313" key="3">
    <source>
        <dbReference type="Proteomes" id="UP001396334"/>
    </source>
</evidence>
<dbReference type="InterPro" id="IPR012337">
    <property type="entry name" value="RNaseH-like_sf"/>
</dbReference>
<dbReference type="SUPFAM" id="SSF53098">
    <property type="entry name" value="Ribonuclease H-like"/>
    <property type="match status" value="1"/>
</dbReference>
<dbReference type="PANTHER" id="PTHR47723">
    <property type="entry name" value="OS05G0353850 PROTEIN"/>
    <property type="match status" value="1"/>
</dbReference>
<proteinExistence type="predicted"/>
<dbReference type="InterPro" id="IPR036397">
    <property type="entry name" value="RNaseH_sf"/>
</dbReference>
<name>A0ABR2A302_9ROSI</name>
<dbReference type="CDD" id="cd06222">
    <property type="entry name" value="RNase_H_like"/>
    <property type="match status" value="1"/>
</dbReference>
<evidence type="ECO:0000259" key="1">
    <source>
        <dbReference type="Pfam" id="PF13456"/>
    </source>
</evidence>
<dbReference type="Pfam" id="PF13456">
    <property type="entry name" value="RVT_3"/>
    <property type="match status" value="1"/>
</dbReference>
<dbReference type="InterPro" id="IPR044730">
    <property type="entry name" value="RNase_H-like_dom_plant"/>
</dbReference>
<accession>A0ABR2A302</accession>
<reference evidence="2 3" key="1">
    <citation type="journal article" date="2024" name="G3 (Bethesda)">
        <title>Genome assembly of Hibiscus sabdariffa L. provides insights into metabolisms of medicinal natural products.</title>
        <authorList>
            <person name="Kim T."/>
        </authorList>
    </citation>
    <scope>NUCLEOTIDE SEQUENCE [LARGE SCALE GENOMIC DNA]</scope>
    <source>
        <strain evidence="2">TK-2024</strain>
        <tissue evidence="2">Old leaves</tissue>
    </source>
</reference>
<organism evidence="2 3">
    <name type="scientific">Hibiscus sabdariffa</name>
    <name type="common">roselle</name>
    <dbReference type="NCBI Taxonomy" id="183260"/>
    <lineage>
        <taxon>Eukaryota</taxon>
        <taxon>Viridiplantae</taxon>
        <taxon>Streptophyta</taxon>
        <taxon>Embryophyta</taxon>
        <taxon>Tracheophyta</taxon>
        <taxon>Spermatophyta</taxon>
        <taxon>Magnoliopsida</taxon>
        <taxon>eudicotyledons</taxon>
        <taxon>Gunneridae</taxon>
        <taxon>Pentapetalae</taxon>
        <taxon>rosids</taxon>
        <taxon>malvids</taxon>
        <taxon>Malvales</taxon>
        <taxon>Malvaceae</taxon>
        <taxon>Malvoideae</taxon>
        <taxon>Hibiscus</taxon>
    </lineage>
</organism>
<sequence>MMEEEGNEVIAAAAAAAELGQKNKVMVHKRKEKPLIAYGGSPLSHHHIQGIATILVKQSPRQNIDKSLDQTKPKANIGRQSIARNAVVFNSPSCFPNPIIQSSRLLVERTLQAYSAVRGSVRSVRTASATTQWTPPEEGWLKLNTDGAKRNQDGSLMCGGVLRDHTGSWHFGFSKYIGFCEVFEAELWGVWCGLQLAWEKGCRRIILEVDSLDVVKALKEDRRQGHVCTLLLHIRLLIQRNLAVQVVHVLRSANSVADRLAKLATPGSNCVTYFANPPPSIEPILQGDIASHSVSHDSLCAS</sequence>
<evidence type="ECO:0000313" key="2">
    <source>
        <dbReference type="EMBL" id="KAK8487398.1"/>
    </source>
</evidence>
<feature type="domain" description="RNase H type-1" evidence="1">
    <location>
        <begin position="144"/>
        <end position="264"/>
    </location>
</feature>
<dbReference type="PANTHER" id="PTHR47723:SF19">
    <property type="entry name" value="POLYNUCLEOTIDYL TRANSFERASE, RIBONUCLEASE H-LIKE SUPERFAMILY PROTEIN"/>
    <property type="match status" value="1"/>
</dbReference>
<dbReference type="InterPro" id="IPR053151">
    <property type="entry name" value="RNase_H-like"/>
</dbReference>
<dbReference type="InterPro" id="IPR002156">
    <property type="entry name" value="RNaseH_domain"/>
</dbReference>
<protein>
    <recommendedName>
        <fullName evidence="1">RNase H type-1 domain-containing protein</fullName>
    </recommendedName>
</protein>
<dbReference type="Proteomes" id="UP001396334">
    <property type="component" value="Unassembled WGS sequence"/>
</dbReference>
<gene>
    <name evidence="2" type="ORF">V6N11_030922</name>
</gene>
<comment type="caution">
    <text evidence="2">The sequence shown here is derived from an EMBL/GenBank/DDBJ whole genome shotgun (WGS) entry which is preliminary data.</text>
</comment>
<keyword evidence="3" id="KW-1185">Reference proteome</keyword>